<evidence type="ECO:0000256" key="4">
    <source>
        <dbReference type="ARBA" id="ARBA00022722"/>
    </source>
</evidence>
<keyword evidence="9" id="KW-0190">Covalent protein-DNA linkage</keyword>
<evidence type="ECO:0000256" key="1">
    <source>
        <dbReference type="ARBA" id="ARBA00022679"/>
    </source>
</evidence>
<evidence type="ECO:0000256" key="2">
    <source>
        <dbReference type="ARBA" id="ARBA00022695"/>
    </source>
</evidence>
<dbReference type="EMBL" id="BDEQ01000001">
    <property type="protein sequence ID" value="GAT95322.1"/>
    <property type="molecule type" value="Genomic_DNA"/>
</dbReference>
<dbReference type="GO" id="GO:0003677">
    <property type="term" value="F:DNA binding"/>
    <property type="evidence" value="ECO:0007669"/>
    <property type="project" value="UniProtKB-KW"/>
</dbReference>
<evidence type="ECO:0000256" key="8">
    <source>
        <dbReference type="ARBA" id="ARBA00022801"/>
    </source>
</evidence>
<dbReference type="GO" id="GO:0016787">
    <property type="term" value="F:hydrolase activity"/>
    <property type="evidence" value="ECO:0007669"/>
    <property type="project" value="UniProtKB-KW"/>
</dbReference>
<dbReference type="VEuPathDB" id="AmoebaDB:KM1_293980"/>
<protein>
    <recommendedName>
        <fullName evidence="11">CRESS-DNA virus Rep endonuclease domain-containing protein</fullName>
    </recommendedName>
</protein>
<keyword evidence="5" id="KW-0479">Metal-binding</keyword>
<dbReference type="GO" id="GO:0006260">
    <property type="term" value="P:DNA replication"/>
    <property type="evidence" value="ECO:0007669"/>
    <property type="project" value="UniProtKB-KW"/>
</dbReference>
<dbReference type="GO" id="GO:0004519">
    <property type="term" value="F:endonuclease activity"/>
    <property type="evidence" value="ECO:0007669"/>
    <property type="project" value="UniProtKB-KW"/>
</dbReference>
<keyword evidence="4" id="KW-0540">Nuclease</keyword>
<evidence type="ECO:0000256" key="6">
    <source>
        <dbReference type="ARBA" id="ARBA00022741"/>
    </source>
</evidence>
<dbReference type="GO" id="GO:0046872">
    <property type="term" value="F:metal ion binding"/>
    <property type="evidence" value="ECO:0007669"/>
    <property type="project" value="UniProtKB-KW"/>
</dbReference>
<dbReference type="GO" id="GO:0016779">
    <property type="term" value="F:nucleotidyltransferase activity"/>
    <property type="evidence" value="ECO:0007669"/>
    <property type="project" value="UniProtKB-KW"/>
</dbReference>
<keyword evidence="3" id="KW-0235">DNA replication</keyword>
<dbReference type="PROSITE" id="PS52020">
    <property type="entry name" value="CRESS_DNA_REP"/>
    <property type="match status" value="1"/>
</dbReference>
<dbReference type="VEuPathDB" id="AmoebaDB:EHI_168860"/>
<accession>A0A175JPD4</accession>
<proteinExistence type="predicted"/>
<dbReference type="VEuPathDB" id="AmoebaDB:EHI7A_202550"/>
<evidence type="ECO:0000259" key="11">
    <source>
        <dbReference type="PROSITE" id="PS52020"/>
    </source>
</evidence>
<keyword evidence="2" id="KW-0548">Nucleotidyltransferase</keyword>
<dbReference type="GO" id="GO:0000166">
    <property type="term" value="F:nucleotide binding"/>
    <property type="evidence" value="ECO:0007669"/>
    <property type="project" value="UniProtKB-KW"/>
</dbReference>
<sequence length="295" mass="34365">MSSRRYQLTLNEPTKYYALLMYLKHYKSLKYLISCKEIAPTTSHVHIHIYAVFSCPVKLQVSKLQGAHIELCKGSNKANIDYIKKDGNILDELGEEPHQGLHSTVAELIEVKDPADLNPIELNRWIQAKNLNQRIDLNTYYKPAVKVFYVWGLSGIGKTKWVFDKINELNLQNCTDRVSFINNFWHGVSSDGQSTCAWYDDFRSTDMKPNEFIRFIDYYKNNLNVKNGNVVNNYLFIFITSVENPEELYKNMQLEEPRRQWLRRMEIIHLEDEPANSATESITELASTWPSVTLE</sequence>
<keyword evidence="10" id="KW-0238">DNA-binding</keyword>
<evidence type="ECO:0000256" key="3">
    <source>
        <dbReference type="ARBA" id="ARBA00022705"/>
    </source>
</evidence>
<evidence type="ECO:0000313" key="12">
    <source>
        <dbReference type="EMBL" id="GAT95322.1"/>
    </source>
</evidence>
<dbReference type="AlphaFoldDB" id="A0A175JPD4"/>
<reference evidence="12 13" key="1">
    <citation type="submission" date="2016-05" db="EMBL/GenBank/DDBJ databases">
        <title>First whole genome sequencing of Entamoeba histolytica HM1:IMSS-clone-6.</title>
        <authorList>
            <person name="Mukherjee Avik.K."/>
            <person name="Izumyama S."/>
            <person name="Nakada-Tsukui K."/>
            <person name="Nozaki T."/>
        </authorList>
    </citation>
    <scope>NUCLEOTIDE SEQUENCE [LARGE SCALE GENOMIC DNA]</scope>
    <source>
        <strain evidence="12 13">HM1:IMSS clone 6</strain>
    </source>
</reference>
<feature type="domain" description="CRESS-DNA virus Rep endonuclease" evidence="11">
    <location>
        <begin position="1"/>
        <end position="96"/>
    </location>
</feature>
<keyword evidence="7" id="KW-0255">Endonuclease</keyword>
<keyword evidence="1" id="KW-0808">Transferase</keyword>
<dbReference type="VEuPathDB" id="AmoebaDB:EHI5A_163890"/>
<dbReference type="InterPro" id="IPR049912">
    <property type="entry name" value="CRESS_DNA_REP"/>
</dbReference>
<name>A0A175JPD4_ENTHI</name>
<gene>
    <name evidence="12" type="ORF">CL6EHI_168860</name>
</gene>
<organism evidence="12 13">
    <name type="scientific">Entamoeba histolytica</name>
    <dbReference type="NCBI Taxonomy" id="5759"/>
    <lineage>
        <taxon>Eukaryota</taxon>
        <taxon>Amoebozoa</taxon>
        <taxon>Evosea</taxon>
        <taxon>Archamoebae</taxon>
        <taxon>Mastigamoebida</taxon>
        <taxon>Entamoebidae</taxon>
        <taxon>Entamoeba</taxon>
    </lineage>
</organism>
<keyword evidence="8" id="KW-0378">Hydrolase</keyword>
<keyword evidence="6" id="KW-0547">Nucleotide-binding</keyword>
<dbReference type="Proteomes" id="UP000078387">
    <property type="component" value="Unassembled WGS sequence"/>
</dbReference>
<evidence type="ECO:0000256" key="7">
    <source>
        <dbReference type="ARBA" id="ARBA00022759"/>
    </source>
</evidence>
<comment type="caution">
    <text evidence="12">The sequence shown here is derived from an EMBL/GenBank/DDBJ whole genome shotgun (WGS) entry which is preliminary data.</text>
</comment>
<evidence type="ECO:0000313" key="13">
    <source>
        <dbReference type="Proteomes" id="UP000078387"/>
    </source>
</evidence>
<evidence type="ECO:0000256" key="10">
    <source>
        <dbReference type="ARBA" id="ARBA00023125"/>
    </source>
</evidence>
<evidence type="ECO:0000256" key="5">
    <source>
        <dbReference type="ARBA" id="ARBA00022723"/>
    </source>
</evidence>
<dbReference type="Gene3D" id="3.40.1310.20">
    <property type="match status" value="1"/>
</dbReference>
<evidence type="ECO:0000256" key="9">
    <source>
        <dbReference type="ARBA" id="ARBA00023124"/>
    </source>
</evidence>